<dbReference type="AlphaFoldDB" id="W7FDK3"/>
<proteinExistence type="predicted"/>
<dbReference type="EMBL" id="KE123508">
    <property type="protein sequence ID" value="EUT81183.1"/>
    <property type="molecule type" value="Genomic_DNA"/>
</dbReference>
<reference evidence="1" key="1">
    <citation type="submission" date="2013-02" db="EMBL/GenBank/DDBJ databases">
        <title>The Genome Sequence of Plasmodium falciparum Santa Lucia.</title>
        <authorList>
            <consortium name="The Broad Institute Genome Sequencing Platform"/>
            <consortium name="The Broad Institute Genome Sequencing Center for Infectious Disease"/>
            <person name="Neafsey D."/>
            <person name="Cheeseman I."/>
            <person name="Volkman S."/>
            <person name="Adams J."/>
            <person name="Walker B."/>
            <person name="Young S.K."/>
            <person name="Zeng Q."/>
            <person name="Gargeya S."/>
            <person name="Fitzgerald M."/>
            <person name="Haas B."/>
            <person name="Abouelleil A."/>
            <person name="Alvarado L."/>
            <person name="Arachchi H.M."/>
            <person name="Berlin A.M."/>
            <person name="Chapman S.B."/>
            <person name="Dewar J."/>
            <person name="Goldberg J."/>
            <person name="Griggs A."/>
            <person name="Gujja S."/>
            <person name="Hansen M."/>
            <person name="Howarth C."/>
            <person name="Imamovic A."/>
            <person name="Larimer J."/>
            <person name="McCowan C."/>
            <person name="Murphy C."/>
            <person name="Neiman D."/>
            <person name="Pearson M."/>
            <person name="Priest M."/>
            <person name="Roberts A."/>
            <person name="Saif S."/>
            <person name="Shea T."/>
            <person name="Sisk P."/>
            <person name="Sykes S."/>
            <person name="Wortman J."/>
            <person name="Nusbaum C."/>
            <person name="Birren B."/>
        </authorList>
    </citation>
    <scope>NUCLEOTIDE SEQUENCE [LARGE SCALE GENOMIC DNA]</scope>
    <source>
        <strain evidence="1">Santa Lucia</strain>
    </source>
</reference>
<evidence type="ECO:0000313" key="1">
    <source>
        <dbReference type="EMBL" id="EUT81183.1"/>
    </source>
</evidence>
<protein>
    <submittedName>
        <fullName evidence="1">Uncharacterized protein</fullName>
    </submittedName>
</protein>
<dbReference type="Proteomes" id="UP000030666">
    <property type="component" value="Unassembled WGS sequence"/>
</dbReference>
<accession>W7FDK3</accession>
<name>W7FDK3_PLAFA</name>
<sequence length="47" mass="5686">MLSIFIVKVTNKYNIYEDEKKKCLSVYTQYNRLKKKKKTLFPLNIVT</sequence>
<organism evidence="1">
    <name type="scientific">Plasmodium falciparum Santa Lucia</name>
    <dbReference type="NCBI Taxonomy" id="478859"/>
    <lineage>
        <taxon>Eukaryota</taxon>
        <taxon>Sar</taxon>
        <taxon>Alveolata</taxon>
        <taxon>Apicomplexa</taxon>
        <taxon>Aconoidasida</taxon>
        <taxon>Haemosporida</taxon>
        <taxon>Plasmodiidae</taxon>
        <taxon>Plasmodium</taxon>
        <taxon>Plasmodium (Laverania)</taxon>
    </lineage>
</organism>
<gene>
    <name evidence="1" type="ORF">PFAG_04400</name>
</gene>